<dbReference type="SUPFAM" id="SSF49854">
    <property type="entry name" value="Spermadhesin, CUB domain"/>
    <property type="match status" value="8"/>
</dbReference>
<dbReference type="Pfam" id="PF00431">
    <property type="entry name" value="CUB"/>
    <property type="match status" value="8"/>
</dbReference>
<keyword evidence="3" id="KW-0732">Signal</keyword>
<feature type="domain" description="CUB" evidence="4">
    <location>
        <begin position="561"/>
        <end position="671"/>
    </location>
</feature>
<comment type="caution">
    <text evidence="5">The sequence shown here is derived from an EMBL/GenBank/DDBJ whole genome shotgun (WGS) entry which is preliminary data.</text>
</comment>
<evidence type="ECO:0000256" key="2">
    <source>
        <dbReference type="PROSITE-ProRule" id="PRU00059"/>
    </source>
</evidence>
<sequence>MDVGLWIILLCPVVSGVVNLENASMGSLVVLGGSEIERSESRRLHYPDSNGGPTPSGVGGPSGCDALVRGQEGWIFTPNYPSDYDDHRTCDYVVQRLTPDTCRVEMTLNDFDLEESDHCLADYLDLRDGQQGVLCGALASGTKKQLRFRSGQYTMTLRFKTDKEKNAKGFMIQLKQIPGSCGAAVGPSACNQYMDTFTSSLSSPGYPHGYPANLRCAYTIRRADSRICKVLLEIRLLDFGRHSGGPCRGDYLEFPDLSRTCSGYPSRKIVDFLRGSDLLTFTFVSDGYGSGKGFDIEILQIPDSCVSSPPPPRLPRPGEGQCDQEVGSVTGHFTSPRFPDAYGGGERCRYTLRKVDPSVCSVELHFRRFELEYSGQRCTKDYLTMPSLNRLCGSVSGKRLLELPKESDYVNLYFVSDSFGHGLGFDIHITQLFNTCEGHAAHGPCDQEVGGLTGRFTSPGYPSTYPGEQRCTYSVRRADSSVCSVELRFATFDVRCAEDFLMMPDRSRLCGSGAATRVLQFPAGSDLLALNFFSDGQRAGRGFDIEVTQRRHTCRSPASDCGAEVTSSAGRITSPGYSRYYESGLRCHYKIRRPDPSTCTVELDFRLFDVATSAGCSEDYLQLPDNSRLCGTQTTSKALDYSSVGSDVMTLTFVTDSIGAGRGFDIVIRQLPNSCSIRPPRTSCDASLTEERFVIHSPGYPDDYPADLLCVYTVRRLDRSVCQVQMEFLDFDLEEAPDCGSDFVQLQKNGERHCGVKSPPTTMLSFGDGDELRLVFRSDSVSSRRGFEARLRQMRNSCYRPIGPANARPCGTYPEETATLQSQNFPLLYPPNTDCEYRIVRLSPAVCQVELYFSHFDVASENPAHCDRDYLEVKGARYCGKRDGQRVLVDFPRDQSELVLHFKTDSYQQLSGFRIETKQLTSGCPPAQNKTCEQTFSSESFQVISPGYQSGSYPDGAECRYTVRKSSFQVCALQVKFYTFDLEQSDECSNDYLLIAEQKLCGRMEYDSVRTYEFLEDEMIVQFRSNGYKNGAGFFLLFEQKTC</sequence>
<feature type="domain" description="CUB" evidence="4">
    <location>
        <begin position="798"/>
        <end position="920"/>
    </location>
</feature>
<evidence type="ECO:0000259" key="4">
    <source>
        <dbReference type="PROSITE" id="PS01180"/>
    </source>
</evidence>
<comment type="caution">
    <text evidence="2">Lacks conserved residue(s) required for the propagation of feature annotation.</text>
</comment>
<feature type="domain" description="CUB" evidence="4">
    <location>
        <begin position="684"/>
        <end position="794"/>
    </location>
</feature>
<gene>
    <name evidence="5" type="primary">CUBN</name>
    <name evidence="5" type="ORF">CDAR_524061</name>
</gene>
<feature type="domain" description="CUB" evidence="4">
    <location>
        <begin position="322"/>
        <end position="432"/>
    </location>
</feature>
<feature type="domain" description="CUB" evidence="4">
    <location>
        <begin position="64"/>
        <end position="177"/>
    </location>
</feature>
<accession>A0AAV4TUR3</accession>
<dbReference type="PANTHER" id="PTHR24255">
    <property type="entry name" value="COMPLEMENT COMPONENT 1, S SUBCOMPONENT-RELATED"/>
    <property type="match status" value="1"/>
</dbReference>
<dbReference type="AlphaFoldDB" id="A0AAV4TUR3"/>
<dbReference type="InterPro" id="IPR000859">
    <property type="entry name" value="CUB_dom"/>
</dbReference>
<dbReference type="EMBL" id="BPLQ01010209">
    <property type="protein sequence ID" value="GIY49251.1"/>
    <property type="molecule type" value="Genomic_DNA"/>
</dbReference>
<dbReference type="PROSITE" id="PS01180">
    <property type="entry name" value="CUB"/>
    <property type="match status" value="8"/>
</dbReference>
<feature type="chain" id="PRO_5043741617" evidence="3">
    <location>
        <begin position="17"/>
        <end position="1043"/>
    </location>
</feature>
<feature type="domain" description="CUB" evidence="4">
    <location>
        <begin position="181"/>
        <end position="301"/>
    </location>
</feature>
<evidence type="ECO:0000256" key="3">
    <source>
        <dbReference type="SAM" id="SignalP"/>
    </source>
</evidence>
<evidence type="ECO:0000313" key="5">
    <source>
        <dbReference type="EMBL" id="GIY49251.1"/>
    </source>
</evidence>
<organism evidence="5 6">
    <name type="scientific">Caerostris darwini</name>
    <dbReference type="NCBI Taxonomy" id="1538125"/>
    <lineage>
        <taxon>Eukaryota</taxon>
        <taxon>Metazoa</taxon>
        <taxon>Ecdysozoa</taxon>
        <taxon>Arthropoda</taxon>
        <taxon>Chelicerata</taxon>
        <taxon>Arachnida</taxon>
        <taxon>Araneae</taxon>
        <taxon>Araneomorphae</taxon>
        <taxon>Entelegynae</taxon>
        <taxon>Araneoidea</taxon>
        <taxon>Araneidae</taxon>
        <taxon>Caerostris</taxon>
    </lineage>
</organism>
<proteinExistence type="predicted"/>
<feature type="signal peptide" evidence="3">
    <location>
        <begin position="1"/>
        <end position="16"/>
    </location>
</feature>
<evidence type="ECO:0000256" key="1">
    <source>
        <dbReference type="ARBA" id="ARBA00023157"/>
    </source>
</evidence>
<keyword evidence="1 2" id="KW-1015">Disulfide bond</keyword>
<feature type="domain" description="CUB" evidence="4">
    <location>
        <begin position="932"/>
        <end position="1041"/>
    </location>
</feature>
<evidence type="ECO:0000313" key="6">
    <source>
        <dbReference type="Proteomes" id="UP001054837"/>
    </source>
</evidence>
<name>A0AAV4TUR3_9ARAC</name>
<protein>
    <submittedName>
        <fullName evidence="5">Cubilin</fullName>
    </submittedName>
</protein>
<dbReference type="SMART" id="SM00042">
    <property type="entry name" value="CUB"/>
    <property type="match status" value="8"/>
</dbReference>
<dbReference type="InterPro" id="IPR035914">
    <property type="entry name" value="Sperma_CUB_dom_sf"/>
</dbReference>
<dbReference type="GO" id="GO:0005615">
    <property type="term" value="C:extracellular space"/>
    <property type="evidence" value="ECO:0007669"/>
    <property type="project" value="TreeGrafter"/>
</dbReference>
<keyword evidence="6" id="KW-1185">Reference proteome</keyword>
<dbReference type="PANTHER" id="PTHR24255:SF31">
    <property type="entry name" value="CUBILIN-LIKE PROTEIN"/>
    <property type="match status" value="1"/>
</dbReference>
<feature type="domain" description="CUB" evidence="4">
    <location>
        <begin position="445"/>
        <end position="550"/>
    </location>
</feature>
<dbReference type="CDD" id="cd00041">
    <property type="entry name" value="CUB"/>
    <property type="match status" value="8"/>
</dbReference>
<dbReference type="Proteomes" id="UP001054837">
    <property type="component" value="Unassembled WGS sequence"/>
</dbReference>
<feature type="disulfide bond" evidence="2">
    <location>
        <begin position="932"/>
        <end position="959"/>
    </location>
</feature>
<dbReference type="GO" id="GO:0004252">
    <property type="term" value="F:serine-type endopeptidase activity"/>
    <property type="evidence" value="ECO:0007669"/>
    <property type="project" value="TreeGrafter"/>
</dbReference>
<dbReference type="Gene3D" id="2.60.120.290">
    <property type="entry name" value="Spermadhesin, CUB domain"/>
    <property type="match status" value="8"/>
</dbReference>
<reference evidence="5 6" key="1">
    <citation type="submission" date="2021-06" db="EMBL/GenBank/DDBJ databases">
        <title>Caerostris darwini draft genome.</title>
        <authorList>
            <person name="Kono N."/>
            <person name="Arakawa K."/>
        </authorList>
    </citation>
    <scope>NUCLEOTIDE SEQUENCE [LARGE SCALE GENOMIC DNA]</scope>
</reference>